<evidence type="ECO:0000259" key="6">
    <source>
        <dbReference type="SMART" id="SM00704"/>
    </source>
</evidence>
<keyword evidence="4" id="KW-0411">Iron-sulfur</keyword>
<evidence type="ECO:0000313" key="7">
    <source>
        <dbReference type="EMBL" id="ABJ86262.1"/>
    </source>
</evidence>
<dbReference type="GO" id="GO:0046872">
    <property type="term" value="F:metal ion binding"/>
    <property type="evidence" value="ECO:0007669"/>
    <property type="project" value="UniProtKB-KW"/>
</dbReference>
<keyword evidence="1" id="KW-0001">2Fe-2S</keyword>
<dbReference type="SMART" id="SM00704">
    <property type="entry name" value="ZnF_CDGSH"/>
    <property type="match status" value="1"/>
</dbReference>
<dbReference type="STRING" id="234267.Acid_5312"/>
<organism evidence="7">
    <name type="scientific">Solibacter usitatus (strain Ellin6076)</name>
    <dbReference type="NCBI Taxonomy" id="234267"/>
    <lineage>
        <taxon>Bacteria</taxon>
        <taxon>Pseudomonadati</taxon>
        <taxon>Acidobacteriota</taxon>
        <taxon>Terriglobia</taxon>
        <taxon>Bryobacterales</taxon>
        <taxon>Solibacteraceae</taxon>
        <taxon>Candidatus Solibacter</taxon>
    </lineage>
</organism>
<dbReference type="Pfam" id="PF09360">
    <property type="entry name" value="zf-CDGSH"/>
    <property type="match status" value="1"/>
</dbReference>
<evidence type="ECO:0000256" key="5">
    <source>
        <dbReference type="SAM" id="MobiDB-lite"/>
    </source>
</evidence>
<dbReference type="EMBL" id="CP000473">
    <property type="protein sequence ID" value="ABJ86262.1"/>
    <property type="molecule type" value="Genomic_DNA"/>
</dbReference>
<dbReference type="eggNOG" id="COG3369">
    <property type="taxonomic scope" value="Bacteria"/>
</dbReference>
<dbReference type="AlphaFoldDB" id="Q01VQ3"/>
<evidence type="ECO:0000256" key="1">
    <source>
        <dbReference type="ARBA" id="ARBA00022714"/>
    </source>
</evidence>
<dbReference type="HOGENOM" id="CLU_173940_2_0_0"/>
<evidence type="ECO:0000256" key="3">
    <source>
        <dbReference type="ARBA" id="ARBA00023004"/>
    </source>
</evidence>
<dbReference type="GO" id="GO:0005737">
    <property type="term" value="C:cytoplasm"/>
    <property type="evidence" value="ECO:0007669"/>
    <property type="project" value="UniProtKB-ARBA"/>
</dbReference>
<evidence type="ECO:0000256" key="4">
    <source>
        <dbReference type="ARBA" id="ARBA00023014"/>
    </source>
</evidence>
<dbReference type="Gene3D" id="3.40.5.90">
    <property type="entry name" value="CDGSH iron-sulfur domain, mitoNEET-type"/>
    <property type="match status" value="1"/>
</dbReference>
<name>Q01VQ3_SOLUE</name>
<dbReference type="OrthoDB" id="9795032at2"/>
<proteinExistence type="predicted"/>
<gene>
    <name evidence="7" type="ordered locus">Acid_5312</name>
</gene>
<dbReference type="InParanoid" id="Q01VQ3"/>
<feature type="region of interest" description="Disordered" evidence="5">
    <location>
        <begin position="54"/>
        <end position="77"/>
    </location>
</feature>
<dbReference type="InterPro" id="IPR018967">
    <property type="entry name" value="FeS-contain_CDGSH-typ"/>
</dbReference>
<dbReference type="InterPro" id="IPR042216">
    <property type="entry name" value="MitoNEET_CISD"/>
</dbReference>
<evidence type="ECO:0000256" key="2">
    <source>
        <dbReference type="ARBA" id="ARBA00022723"/>
    </source>
</evidence>
<keyword evidence="3" id="KW-0408">Iron</keyword>
<sequence length="77" mass="8167">MMPTKVTVLNNGPIRIEGEFEILDPSGAAFGLAGRTVISLCRCGQSANKPFCDGSHARTGFSDPVTARELPPPKPKL</sequence>
<dbReference type="GO" id="GO:0051537">
    <property type="term" value="F:2 iron, 2 sulfur cluster binding"/>
    <property type="evidence" value="ECO:0007669"/>
    <property type="project" value="UniProtKB-KW"/>
</dbReference>
<dbReference type="KEGG" id="sus:Acid_5312"/>
<accession>Q01VQ3</accession>
<feature type="domain" description="Iron-binding zinc finger CDGSH type" evidence="6">
    <location>
        <begin position="11"/>
        <end position="62"/>
    </location>
</feature>
<protein>
    <submittedName>
        <fullName evidence="7">Zinc finger, CDGSH-type domain protein</fullName>
    </submittedName>
</protein>
<reference evidence="7" key="1">
    <citation type="submission" date="2006-10" db="EMBL/GenBank/DDBJ databases">
        <title>Complete sequence of Solibacter usitatus Ellin6076.</title>
        <authorList>
            <consortium name="US DOE Joint Genome Institute"/>
            <person name="Copeland A."/>
            <person name="Lucas S."/>
            <person name="Lapidus A."/>
            <person name="Barry K."/>
            <person name="Detter J.C."/>
            <person name="Glavina del Rio T."/>
            <person name="Hammon N."/>
            <person name="Israni S."/>
            <person name="Dalin E."/>
            <person name="Tice H."/>
            <person name="Pitluck S."/>
            <person name="Thompson L.S."/>
            <person name="Brettin T."/>
            <person name="Bruce D."/>
            <person name="Han C."/>
            <person name="Tapia R."/>
            <person name="Gilna P."/>
            <person name="Schmutz J."/>
            <person name="Larimer F."/>
            <person name="Land M."/>
            <person name="Hauser L."/>
            <person name="Kyrpides N."/>
            <person name="Mikhailova N."/>
            <person name="Janssen P.H."/>
            <person name="Kuske C.R."/>
            <person name="Richardson P."/>
        </authorList>
    </citation>
    <scope>NUCLEOTIDE SEQUENCE</scope>
    <source>
        <strain evidence="7">Ellin6076</strain>
    </source>
</reference>
<keyword evidence="2" id="KW-0479">Metal-binding</keyword>